<evidence type="ECO:0000256" key="1">
    <source>
        <dbReference type="ARBA" id="ARBA00022531"/>
    </source>
</evidence>
<dbReference type="AlphaFoldDB" id="A0A1L7NF69"/>
<evidence type="ECO:0000313" key="5">
    <source>
        <dbReference type="EMBL" id="BAW24131.1"/>
    </source>
</evidence>
<keyword evidence="3" id="KW-0732">Signal</keyword>
<evidence type="ECO:0000256" key="3">
    <source>
        <dbReference type="SAM" id="SignalP"/>
    </source>
</evidence>
<dbReference type="Proteomes" id="UP000218731">
    <property type="component" value="Chromosome 1"/>
</dbReference>
<dbReference type="InterPro" id="IPR015943">
    <property type="entry name" value="WD40/YVTN_repeat-like_dom_sf"/>
</dbReference>
<protein>
    <submittedName>
        <fullName evidence="5">Bnr domain-containing protein</fullName>
    </submittedName>
</protein>
<proteinExistence type="predicted"/>
<name>A0A1L7NF69_PSEPU</name>
<evidence type="ECO:0000259" key="4">
    <source>
        <dbReference type="Pfam" id="PF14870"/>
    </source>
</evidence>
<keyword evidence="1" id="KW-0602">Photosynthesis</keyword>
<dbReference type="RefSeq" id="WP_096426416.1">
    <property type="nucleotide sequence ID" value="NZ_AP015029.1"/>
</dbReference>
<dbReference type="EMBL" id="AP015029">
    <property type="protein sequence ID" value="BAW24131.1"/>
    <property type="molecule type" value="Genomic_DNA"/>
</dbReference>
<dbReference type="GO" id="GO:0009523">
    <property type="term" value="C:photosystem II"/>
    <property type="evidence" value="ECO:0007669"/>
    <property type="project" value="UniProtKB-KW"/>
</dbReference>
<dbReference type="Pfam" id="PF14870">
    <property type="entry name" value="PSII_BNR"/>
    <property type="match status" value="1"/>
</dbReference>
<reference evidence="5 6" key="1">
    <citation type="submission" date="2015-11" db="EMBL/GenBank/DDBJ databases">
        <title>Complete genome sequencing of a biphenyl-degrading bacterium, Pseudomonas putida KF715 (=NBRC110667).</title>
        <authorList>
            <person name="Suenaga H."/>
            <person name="Fujihara N."/>
            <person name="Watanabe T."/>
            <person name="Hirose J."/>
            <person name="Kimura N."/>
            <person name="Yamazoe A."/>
            <person name="Hosoyama A."/>
            <person name="Shimodaira J."/>
            <person name="Furukawa K."/>
        </authorList>
    </citation>
    <scope>NUCLEOTIDE SEQUENCE [LARGE SCALE GENOMIC DNA]</scope>
    <source>
        <strain evidence="5 6">KF715</strain>
    </source>
</reference>
<dbReference type="Gene3D" id="2.130.10.10">
    <property type="entry name" value="YVTN repeat-like/Quinoprotein amine dehydrogenase"/>
    <property type="match status" value="2"/>
</dbReference>
<feature type="signal peptide" evidence="3">
    <location>
        <begin position="1"/>
        <end position="24"/>
    </location>
</feature>
<dbReference type="PANTHER" id="PTHR47199:SF2">
    <property type="entry name" value="PHOTOSYSTEM II STABILITY_ASSEMBLY FACTOR HCF136, CHLOROPLASTIC"/>
    <property type="match status" value="1"/>
</dbReference>
<sequence length="374" mass="40215">MVTALPWRLMIALCVFGAASAASASQSDPLIAAYVQPLERPAPRVKQPQKVFLAAITRAGDRLVAVGEHGVITLSDDNGRTWRQANVPVDVNLTAVAFVDRDHGWAIGHQGAVLASEDGGEHWQKRLDGKQVAQLVLEQAQREAEAIPDSDRQEFLSPAQRLIEDGADKPFLAIQLEGSNQITFIGAFGLGLRSNDAGRSWHALYNQLSSSEGLHLYAIQGQGAHTWVAGEQGLLLKDMGDGQFVKQPSPYEGSYFGLLTMGPDELIAFGLRGNVFRSEDGGQHWQQPSIRGARATFNAAVQVDEHSLILLDQAGRLYSSNDNGRNFQSVPFEWGAPLTGATLAADGALIITSLAGIAMLPASTLVQIHQKVSP</sequence>
<dbReference type="InterPro" id="IPR028203">
    <property type="entry name" value="PSII_CF48-like_dom"/>
</dbReference>
<keyword evidence="2" id="KW-0604">Photosystem II</keyword>
<organism evidence="5 6">
    <name type="scientific">Pseudomonas putida</name>
    <name type="common">Arthrobacter siderocapsulatus</name>
    <dbReference type="NCBI Taxonomy" id="303"/>
    <lineage>
        <taxon>Bacteria</taxon>
        <taxon>Pseudomonadati</taxon>
        <taxon>Pseudomonadota</taxon>
        <taxon>Gammaproteobacteria</taxon>
        <taxon>Pseudomonadales</taxon>
        <taxon>Pseudomonadaceae</taxon>
        <taxon>Pseudomonas</taxon>
    </lineage>
</organism>
<dbReference type="PANTHER" id="PTHR47199">
    <property type="entry name" value="PHOTOSYSTEM II STABILITY/ASSEMBLY FACTOR HCF136, CHLOROPLASTIC"/>
    <property type="match status" value="1"/>
</dbReference>
<feature type="chain" id="PRO_5013176943" evidence="3">
    <location>
        <begin position="25"/>
        <end position="374"/>
    </location>
</feature>
<feature type="domain" description="Photosynthesis system II assembly factor Ycf48/Hcf136-like" evidence="4">
    <location>
        <begin position="79"/>
        <end position="127"/>
    </location>
</feature>
<gene>
    <name evidence="5" type="ORF">KF715C_ch35580</name>
</gene>
<evidence type="ECO:0000256" key="2">
    <source>
        <dbReference type="ARBA" id="ARBA00023276"/>
    </source>
</evidence>
<evidence type="ECO:0000313" key="6">
    <source>
        <dbReference type="Proteomes" id="UP000218731"/>
    </source>
</evidence>
<accession>A0A1L7NF69</accession>
<dbReference type="SUPFAM" id="SSF110296">
    <property type="entry name" value="Oligoxyloglucan reducing end-specific cellobiohydrolase"/>
    <property type="match status" value="1"/>
</dbReference>
<dbReference type="GO" id="GO:0015979">
    <property type="term" value="P:photosynthesis"/>
    <property type="evidence" value="ECO:0007669"/>
    <property type="project" value="UniProtKB-KW"/>
</dbReference>